<dbReference type="Proteomes" id="UP000029614">
    <property type="component" value="Unassembled WGS sequence"/>
</dbReference>
<reference evidence="2 3" key="1">
    <citation type="submission" date="2014-07" db="EMBL/GenBank/DDBJ databases">
        <authorList>
            <person name="McCorrison J."/>
            <person name="Sanka R."/>
            <person name="Torralba M."/>
            <person name="Gillis M."/>
            <person name="Haft D.H."/>
            <person name="Methe B."/>
            <person name="Sutton G."/>
            <person name="Nelson K.E."/>
        </authorList>
    </citation>
    <scope>NUCLEOTIDE SEQUENCE [LARGE SCALE GENOMIC DNA]</scope>
    <source>
        <strain evidence="2 3">DNF00058</strain>
    </source>
</reference>
<proteinExistence type="predicted"/>
<evidence type="ECO:0000313" key="3">
    <source>
        <dbReference type="Proteomes" id="UP000029614"/>
    </source>
</evidence>
<keyword evidence="1" id="KW-0472">Membrane</keyword>
<protein>
    <submittedName>
        <fullName evidence="2">Uncharacterized protein</fullName>
    </submittedName>
</protein>
<comment type="caution">
    <text evidence="2">The sequence shown here is derived from an EMBL/GenBank/DDBJ whole genome shotgun (WGS) entry which is preliminary data.</text>
</comment>
<sequence>MRFSSFLYKELIFDIIRLKIKILYFQNTTIFFAILWVFSTFAYIEYRNLKQNIERNNYGKESFIDDFRWLG</sequence>
<gene>
    <name evidence="2" type="ORF">HMPREF9302_04690</name>
</gene>
<evidence type="ECO:0000256" key="1">
    <source>
        <dbReference type="SAM" id="Phobius"/>
    </source>
</evidence>
<dbReference type="AlphaFoldDB" id="A0A096D3R3"/>
<accession>A0A096D3R3</accession>
<keyword evidence="1" id="KW-0812">Transmembrane</keyword>
<dbReference type="EMBL" id="JRNU01000016">
    <property type="protein sequence ID" value="KGF52164.1"/>
    <property type="molecule type" value="Genomic_DNA"/>
</dbReference>
<evidence type="ECO:0000313" key="2">
    <source>
        <dbReference type="EMBL" id="KGF52164.1"/>
    </source>
</evidence>
<organism evidence="2 3">
    <name type="scientific">Prevotella amnii DNF00058</name>
    <dbReference type="NCBI Taxonomy" id="1401066"/>
    <lineage>
        <taxon>Bacteria</taxon>
        <taxon>Pseudomonadati</taxon>
        <taxon>Bacteroidota</taxon>
        <taxon>Bacteroidia</taxon>
        <taxon>Bacteroidales</taxon>
        <taxon>Prevotellaceae</taxon>
        <taxon>Prevotella</taxon>
    </lineage>
</organism>
<keyword evidence="1" id="KW-1133">Transmembrane helix</keyword>
<feature type="transmembrane region" description="Helical" evidence="1">
    <location>
        <begin position="21"/>
        <end position="44"/>
    </location>
</feature>
<keyword evidence="3" id="KW-1185">Reference proteome</keyword>
<name>A0A096D3R3_9BACT</name>